<dbReference type="Pfam" id="PF00550">
    <property type="entry name" value="PP-binding"/>
    <property type="match status" value="1"/>
</dbReference>
<dbReference type="NCBIfam" id="TIGR01733">
    <property type="entry name" value="AA-adenyl-dom"/>
    <property type="match status" value="1"/>
</dbReference>
<feature type="region of interest" description="Disordered" evidence="3">
    <location>
        <begin position="1"/>
        <end position="60"/>
    </location>
</feature>
<dbReference type="Gene3D" id="3.40.50.980">
    <property type="match status" value="2"/>
</dbReference>
<dbReference type="RefSeq" id="WP_011796772.1">
    <property type="nucleotide sequence ID" value="NZ_CP023687.1"/>
</dbReference>
<dbReference type="InterPro" id="IPR000873">
    <property type="entry name" value="AMP-dep_synth/lig_dom"/>
</dbReference>
<reference evidence="5 6" key="1">
    <citation type="submission" date="2023-06" db="EMBL/GenBank/DDBJ databases">
        <authorList>
            <person name="Ham H."/>
            <person name="Park D.S."/>
        </authorList>
    </citation>
    <scope>NUCLEOTIDE SEQUENCE [LARGE SCALE GENOMIC DNA]</scope>
    <source>
        <strain evidence="5 6">KACC 17005</strain>
    </source>
</reference>
<dbReference type="SUPFAM" id="SSF52777">
    <property type="entry name" value="CoA-dependent acyltransferases"/>
    <property type="match status" value="2"/>
</dbReference>
<dbReference type="SMART" id="SM00823">
    <property type="entry name" value="PKS_PP"/>
    <property type="match status" value="1"/>
</dbReference>
<dbReference type="PANTHER" id="PTHR45527:SF1">
    <property type="entry name" value="FATTY ACID SYNTHASE"/>
    <property type="match status" value="1"/>
</dbReference>
<dbReference type="EMBL" id="CP127363">
    <property type="protein sequence ID" value="WIY50062.1"/>
    <property type="molecule type" value="Genomic_DNA"/>
</dbReference>
<evidence type="ECO:0000313" key="5">
    <source>
        <dbReference type="EMBL" id="WIY50062.1"/>
    </source>
</evidence>
<sequence length="1130" mass="120907">MSDSPLLSERRARLSPEQQALLRQRLGGRPADASAAGGAEPPPASAVDALPRSGVPEGAEAPLSWAQQGQWFLWRMDPGNTAYHVGGGLDFEGPLDAAALHAALQTLVRRHEGLRTVFGEGGDGMPWQRVEPAREVPLPCTDLSGLAPAGRDARLEALAREVCAQPFDLRRGPLLRCALARLGPREHRLLFMMHHIASDAWTVERILDEWARGYADALEGRAPPDAPPALRYVDFAIWQRQWLQGPEAARHRDYWTRQLAEEAPVLQIGRGTAAPSPQAPEARDAGAAQHLLAVPAPLARALRQRARAHGTTLFCVLLAGFHAVLFRHAGHAVQRVGVPVAGRNRPETADVAGVFINTVVMQARPAPQMPLSALLAQVHATALEAREHEDLPFEHVAQVLRPERTQEGGGLFQCMFNHLGEGGRPLAGWPGLAVRRVDPGLRAAPFGLTLETMEDPGGGLLAAFRYDGAKFTPQEMAEIAGHYERMLDALAHDPGRPVGEVAMLGDAERARLQAWSAGGEAADLDLPVHQMFERQAALTPDAPALVAEGREWTYAQLDARTSRLAHRLRACGVGPEMLVGVALARGSDMVEALLAVLKAGGAYVPLDPELPADRIAYMLGDCAPALVLTDAAHRACLPAAMAQPVVLLPLEDAPPGDGAEAACLPVALHAEHLAYVIYTSGSTGRPKGAANRHGALSNRIAWMQRAYGLGPGDTVLQKTPFGFDVSVWEFFWPLAVGARLAVAPPGAHREPAHLQALIQRHAVTTLHFVPSMLQALLAQLDAHACASVRRIVCSGEALPAEARRQVLERLPGVALHNLYGPTEAAIDVTHWTCHAQERGPVPIGRPIAGLRTHVLDAAMQPVPPGAPGELFLGGAGLARGYAARPGLTAERFVADPFEPGARLYRTGDLVRWRGDGSLEYLGRLDHQVKIRGQRIELGEIEARLLARPGVREAVAVAASTPAGTALVAYCSPHAGATLDGEALRARLAAELPEAMVPSQIAVLPALPLNANGKVDRKALPSLQPASAATYTAPQGEVEEALARMWCELLALPRAGRTDHFFAQGGHSLMAMQLVARVRSGLQAEISVRDVFLHPLLADLARCVEAARPQRPVADALSRLDAFLDDMEIAG</sequence>
<name>A0ABY9ATG1_PARCI</name>
<dbReference type="PROSITE" id="PS50075">
    <property type="entry name" value="CARRIER"/>
    <property type="match status" value="1"/>
</dbReference>
<accession>A0ABY9ATG1</accession>
<dbReference type="InterPro" id="IPR009081">
    <property type="entry name" value="PP-bd_ACP"/>
</dbReference>
<dbReference type="SUPFAM" id="SSF56801">
    <property type="entry name" value="Acetyl-CoA synthetase-like"/>
    <property type="match status" value="1"/>
</dbReference>
<dbReference type="CDD" id="cd17646">
    <property type="entry name" value="A_NRPS_AB3403-like"/>
    <property type="match status" value="1"/>
</dbReference>
<keyword evidence="6" id="KW-1185">Reference proteome</keyword>
<dbReference type="Gene3D" id="3.30.300.30">
    <property type="match status" value="1"/>
</dbReference>
<evidence type="ECO:0000256" key="3">
    <source>
        <dbReference type="SAM" id="MobiDB-lite"/>
    </source>
</evidence>
<evidence type="ECO:0000313" key="6">
    <source>
        <dbReference type="Proteomes" id="UP001242732"/>
    </source>
</evidence>
<dbReference type="InterPro" id="IPR010071">
    <property type="entry name" value="AA_adenyl_dom"/>
</dbReference>
<dbReference type="Gene3D" id="3.30.559.10">
    <property type="entry name" value="Chloramphenicol acetyltransferase-like domain"/>
    <property type="match status" value="1"/>
</dbReference>
<gene>
    <name evidence="5" type="ORF">QRO08_05665</name>
</gene>
<dbReference type="PANTHER" id="PTHR45527">
    <property type="entry name" value="NONRIBOSOMAL PEPTIDE SYNTHETASE"/>
    <property type="match status" value="1"/>
</dbReference>
<evidence type="ECO:0000256" key="1">
    <source>
        <dbReference type="ARBA" id="ARBA00022450"/>
    </source>
</evidence>
<dbReference type="Pfam" id="PF13193">
    <property type="entry name" value="AMP-binding_C"/>
    <property type="match status" value="1"/>
</dbReference>
<dbReference type="Proteomes" id="UP001242732">
    <property type="component" value="Chromosome"/>
</dbReference>
<feature type="compositionally biased region" description="Low complexity" evidence="3">
    <location>
        <begin position="27"/>
        <end position="39"/>
    </location>
</feature>
<dbReference type="Gene3D" id="3.30.559.30">
    <property type="entry name" value="Nonribosomal peptide synthetase, condensation domain"/>
    <property type="match status" value="1"/>
</dbReference>
<dbReference type="Gene3D" id="2.30.38.10">
    <property type="entry name" value="Luciferase, Domain 3"/>
    <property type="match status" value="1"/>
</dbReference>
<evidence type="ECO:0000259" key="4">
    <source>
        <dbReference type="PROSITE" id="PS50075"/>
    </source>
</evidence>
<dbReference type="Pfam" id="PF00501">
    <property type="entry name" value="AMP-binding"/>
    <property type="match status" value="1"/>
</dbReference>
<protein>
    <submittedName>
        <fullName evidence="5">Non-ribosomal peptide synthetase</fullName>
    </submittedName>
</protein>
<dbReference type="InterPro" id="IPR036736">
    <property type="entry name" value="ACP-like_sf"/>
</dbReference>
<dbReference type="SUPFAM" id="SSF47336">
    <property type="entry name" value="ACP-like"/>
    <property type="match status" value="1"/>
</dbReference>
<dbReference type="CDD" id="cd19531">
    <property type="entry name" value="LCL_NRPS-like"/>
    <property type="match status" value="1"/>
</dbReference>
<dbReference type="PROSITE" id="PS00455">
    <property type="entry name" value="AMP_BINDING"/>
    <property type="match status" value="1"/>
</dbReference>
<dbReference type="InterPro" id="IPR045851">
    <property type="entry name" value="AMP-bd_C_sf"/>
</dbReference>
<proteinExistence type="predicted"/>
<dbReference type="Gene3D" id="1.10.1200.10">
    <property type="entry name" value="ACP-like"/>
    <property type="match status" value="1"/>
</dbReference>
<dbReference type="InterPro" id="IPR020845">
    <property type="entry name" value="AMP-binding_CS"/>
</dbReference>
<keyword evidence="1" id="KW-0596">Phosphopantetheine</keyword>
<dbReference type="GeneID" id="79791379"/>
<dbReference type="InterPro" id="IPR001242">
    <property type="entry name" value="Condensation_dom"/>
</dbReference>
<dbReference type="InterPro" id="IPR023213">
    <property type="entry name" value="CAT-like_dom_sf"/>
</dbReference>
<dbReference type="InterPro" id="IPR020806">
    <property type="entry name" value="PKS_PP-bd"/>
</dbReference>
<feature type="domain" description="Carrier" evidence="4">
    <location>
        <begin position="1032"/>
        <end position="1107"/>
    </location>
</feature>
<keyword evidence="2" id="KW-0597">Phosphoprotein</keyword>
<evidence type="ECO:0000256" key="2">
    <source>
        <dbReference type="ARBA" id="ARBA00022553"/>
    </source>
</evidence>
<dbReference type="InterPro" id="IPR025110">
    <property type="entry name" value="AMP-bd_C"/>
</dbReference>
<dbReference type="Pfam" id="PF00668">
    <property type="entry name" value="Condensation"/>
    <property type="match status" value="1"/>
</dbReference>
<organism evidence="5 6">
    <name type="scientific">Paracidovorax citrulli</name>
    <name type="common">Acidovorax citrulli</name>
    <dbReference type="NCBI Taxonomy" id="80869"/>
    <lineage>
        <taxon>Bacteria</taxon>
        <taxon>Pseudomonadati</taxon>
        <taxon>Pseudomonadota</taxon>
        <taxon>Betaproteobacteria</taxon>
        <taxon>Burkholderiales</taxon>
        <taxon>Comamonadaceae</taxon>
        <taxon>Paracidovorax</taxon>
    </lineage>
</organism>